<feature type="region of interest" description="Disordered" evidence="1">
    <location>
        <begin position="1"/>
        <end position="24"/>
    </location>
</feature>
<protein>
    <submittedName>
        <fullName evidence="2">Uncharacterized protein</fullName>
    </submittedName>
</protein>
<evidence type="ECO:0000313" key="3">
    <source>
        <dbReference type="Proteomes" id="UP001229421"/>
    </source>
</evidence>
<name>A0AAD8NQA7_TARER</name>
<keyword evidence="3" id="KW-1185">Reference proteome</keyword>
<dbReference type="AlphaFoldDB" id="A0AAD8NQA7"/>
<comment type="caution">
    <text evidence="2">The sequence shown here is derived from an EMBL/GenBank/DDBJ whole genome shotgun (WGS) entry which is preliminary data.</text>
</comment>
<feature type="region of interest" description="Disordered" evidence="1">
    <location>
        <begin position="36"/>
        <end position="68"/>
    </location>
</feature>
<accession>A0AAD8NQA7</accession>
<evidence type="ECO:0000313" key="2">
    <source>
        <dbReference type="EMBL" id="KAK1416718.1"/>
    </source>
</evidence>
<sequence>MKLGEGSGGEEGRQGGREGARGRGLLLVVEIGEGGEVRQRGWGEEERKTRSTSTIPSPARRRQGRRGR</sequence>
<proteinExistence type="predicted"/>
<evidence type="ECO:0000256" key="1">
    <source>
        <dbReference type="SAM" id="MobiDB-lite"/>
    </source>
</evidence>
<gene>
    <name evidence="2" type="ORF">QVD17_25834</name>
</gene>
<dbReference type="Proteomes" id="UP001229421">
    <property type="component" value="Unassembled WGS sequence"/>
</dbReference>
<feature type="compositionally biased region" description="Basic and acidic residues" evidence="1">
    <location>
        <begin position="10"/>
        <end position="21"/>
    </location>
</feature>
<feature type="compositionally biased region" description="Basic residues" evidence="1">
    <location>
        <begin position="59"/>
        <end position="68"/>
    </location>
</feature>
<reference evidence="2" key="1">
    <citation type="journal article" date="2023" name="bioRxiv">
        <title>Improved chromosome-level genome assembly for marigold (Tagetes erecta).</title>
        <authorList>
            <person name="Jiang F."/>
            <person name="Yuan L."/>
            <person name="Wang S."/>
            <person name="Wang H."/>
            <person name="Xu D."/>
            <person name="Wang A."/>
            <person name="Fan W."/>
        </authorList>
    </citation>
    <scope>NUCLEOTIDE SEQUENCE</scope>
    <source>
        <strain evidence="2">WSJ</strain>
        <tissue evidence="2">Leaf</tissue>
    </source>
</reference>
<dbReference type="EMBL" id="JAUHHV010000007">
    <property type="protein sequence ID" value="KAK1416718.1"/>
    <property type="molecule type" value="Genomic_DNA"/>
</dbReference>
<feature type="compositionally biased region" description="Basic and acidic residues" evidence="1">
    <location>
        <begin position="36"/>
        <end position="49"/>
    </location>
</feature>
<organism evidence="2 3">
    <name type="scientific">Tagetes erecta</name>
    <name type="common">African marigold</name>
    <dbReference type="NCBI Taxonomy" id="13708"/>
    <lineage>
        <taxon>Eukaryota</taxon>
        <taxon>Viridiplantae</taxon>
        <taxon>Streptophyta</taxon>
        <taxon>Embryophyta</taxon>
        <taxon>Tracheophyta</taxon>
        <taxon>Spermatophyta</taxon>
        <taxon>Magnoliopsida</taxon>
        <taxon>eudicotyledons</taxon>
        <taxon>Gunneridae</taxon>
        <taxon>Pentapetalae</taxon>
        <taxon>asterids</taxon>
        <taxon>campanulids</taxon>
        <taxon>Asterales</taxon>
        <taxon>Asteraceae</taxon>
        <taxon>Asteroideae</taxon>
        <taxon>Heliantheae alliance</taxon>
        <taxon>Tageteae</taxon>
        <taxon>Tagetes</taxon>
    </lineage>
</organism>